<dbReference type="EMBL" id="MU825427">
    <property type="protein sequence ID" value="KAJ7389628.1"/>
    <property type="molecule type" value="Genomic_DNA"/>
</dbReference>
<organism evidence="2 3">
    <name type="scientific">Desmophyllum pertusum</name>
    <dbReference type="NCBI Taxonomy" id="174260"/>
    <lineage>
        <taxon>Eukaryota</taxon>
        <taxon>Metazoa</taxon>
        <taxon>Cnidaria</taxon>
        <taxon>Anthozoa</taxon>
        <taxon>Hexacorallia</taxon>
        <taxon>Scleractinia</taxon>
        <taxon>Caryophylliina</taxon>
        <taxon>Caryophylliidae</taxon>
        <taxon>Desmophyllum</taxon>
    </lineage>
</organism>
<sequence>MALLRRGHQLMLTMTSRSSIRCFRSAPALLTGTQNEFTGLENCFIWDDKHGFGYNKNGDVVIVTPNTHYPSTNPVFNSENINVTSSPDLEEQIPEPQDGQINQA</sequence>
<comment type="caution">
    <text evidence="2">The sequence shown here is derived from an EMBL/GenBank/DDBJ whole genome shotgun (WGS) entry which is preliminary data.</text>
</comment>
<evidence type="ECO:0000313" key="2">
    <source>
        <dbReference type="EMBL" id="KAJ7389628.1"/>
    </source>
</evidence>
<accession>A0A9W9ZXD9</accession>
<protein>
    <submittedName>
        <fullName evidence="2">Uncharacterized protein</fullName>
    </submittedName>
</protein>
<dbReference type="AlphaFoldDB" id="A0A9W9ZXD9"/>
<evidence type="ECO:0000256" key="1">
    <source>
        <dbReference type="SAM" id="MobiDB-lite"/>
    </source>
</evidence>
<dbReference type="Proteomes" id="UP001163046">
    <property type="component" value="Unassembled WGS sequence"/>
</dbReference>
<gene>
    <name evidence="2" type="ORF">OS493_029967</name>
</gene>
<feature type="compositionally biased region" description="Polar residues" evidence="1">
    <location>
        <begin position="73"/>
        <end position="87"/>
    </location>
</feature>
<dbReference type="OrthoDB" id="5951778at2759"/>
<reference evidence="2" key="1">
    <citation type="submission" date="2023-01" db="EMBL/GenBank/DDBJ databases">
        <title>Genome assembly of the deep-sea coral Lophelia pertusa.</title>
        <authorList>
            <person name="Herrera S."/>
            <person name="Cordes E."/>
        </authorList>
    </citation>
    <scope>NUCLEOTIDE SEQUENCE</scope>
    <source>
        <strain evidence="2">USNM1676648</strain>
        <tissue evidence="2">Polyp</tissue>
    </source>
</reference>
<feature type="region of interest" description="Disordered" evidence="1">
    <location>
        <begin position="73"/>
        <end position="104"/>
    </location>
</feature>
<proteinExistence type="predicted"/>
<keyword evidence="3" id="KW-1185">Reference proteome</keyword>
<evidence type="ECO:0000313" key="3">
    <source>
        <dbReference type="Proteomes" id="UP001163046"/>
    </source>
</evidence>
<name>A0A9W9ZXD9_9CNID</name>